<dbReference type="GO" id="GO:0004930">
    <property type="term" value="F:G protein-coupled receptor activity"/>
    <property type="evidence" value="ECO:0007669"/>
    <property type="project" value="InterPro"/>
</dbReference>
<dbReference type="PANTHER" id="PTHR47767:SF1">
    <property type="entry name" value="ADHESION G PROTEIN-COUPLED RECEPTOR G7"/>
    <property type="match status" value="1"/>
</dbReference>
<dbReference type="AlphaFoldDB" id="A0AAV6FK98"/>
<dbReference type="Gene3D" id="1.20.1070.10">
    <property type="entry name" value="Rhodopsin 7-helix transmembrane proteins"/>
    <property type="match status" value="1"/>
</dbReference>
<keyword evidence="8" id="KW-1185">Reference proteome</keyword>
<gene>
    <name evidence="7" type="ORF">AALO_G00291670</name>
</gene>
<comment type="caution">
    <text evidence="7">The sequence shown here is derived from an EMBL/GenBank/DDBJ whole genome shotgun (WGS) entry which is preliminary data.</text>
</comment>
<protein>
    <recommendedName>
        <fullName evidence="9">G-protein coupled receptors family 2 profile 2 domain-containing protein</fullName>
    </recommendedName>
</protein>
<proteinExistence type="predicted"/>
<accession>A0AAV6FK98</accession>
<keyword evidence="4 6" id="KW-0472">Membrane</keyword>
<evidence type="ECO:0000313" key="8">
    <source>
        <dbReference type="Proteomes" id="UP000823561"/>
    </source>
</evidence>
<dbReference type="InterPro" id="IPR053066">
    <property type="entry name" value="ADGR_G7"/>
</dbReference>
<name>A0AAV6FK98_9TELE</name>
<feature type="transmembrane region" description="Helical" evidence="6">
    <location>
        <begin position="116"/>
        <end position="137"/>
    </location>
</feature>
<organism evidence="7 8">
    <name type="scientific">Alosa alosa</name>
    <name type="common">allis shad</name>
    <dbReference type="NCBI Taxonomy" id="278164"/>
    <lineage>
        <taxon>Eukaryota</taxon>
        <taxon>Metazoa</taxon>
        <taxon>Chordata</taxon>
        <taxon>Craniata</taxon>
        <taxon>Vertebrata</taxon>
        <taxon>Euteleostomi</taxon>
        <taxon>Actinopterygii</taxon>
        <taxon>Neopterygii</taxon>
        <taxon>Teleostei</taxon>
        <taxon>Clupei</taxon>
        <taxon>Clupeiformes</taxon>
        <taxon>Clupeoidei</taxon>
        <taxon>Clupeidae</taxon>
        <taxon>Alosa</taxon>
    </lineage>
</organism>
<evidence type="ECO:0008006" key="9">
    <source>
        <dbReference type="Google" id="ProtNLM"/>
    </source>
</evidence>
<dbReference type="GO" id="GO:0016020">
    <property type="term" value="C:membrane"/>
    <property type="evidence" value="ECO:0007669"/>
    <property type="project" value="UniProtKB-SubCell"/>
</dbReference>
<dbReference type="Proteomes" id="UP000823561">
    <property type="component" value="Chromosome 23"/>
</dbReference>
<keyword evidence="2 6" id="KW-0812">Transmembrane</keyword>
<reference evidence="7" key="1">
    <citation type="submission" date="2020-10" db="EMBL/GenBank/DDBJ databases">
        <title>Chromosome-scale genome assembly of the Allis shad, Alosa alosa.</title>
        <authorList>
            <person name="Margot Z."/>
            <person name="Christophe K."/>
            <person name="Cabau C."/>
            <person name="Louis A."/>
            <person name="Berthelot C."/>
            <person name="Parey E."/>
            <person name="Roest Crollius H."/>
            <person name="Montfort J."/>
            <person name="Robinson-Rechavi M."/>
            <person name="Bucao C."/>
            <person name="Bouchez O."/>
            <person name="Gislard M."/>
            <person name="Lluch J."/>
            <person name="Milhes M."/>
            <person name="Lampietro C."/>
            <person name="Lopez Roques C."/>
            <person name="Donnadieu C."/>
            <person name="Braasch I."/>
            <person name="Desvignes T."/>
            <person name="Postlethwait J."/>
            <person name="Bobe J."/>
            <person name="Guiguen Y."/>
        </authorList>
    </citation>
    <scope>NUCLEOTIDE SEQUENCE</scope>
    <source>
        <strain evidence="7">M-15738</strain>
        <tissue evidence="7">Blood</tissue>
    </source>
</reference>
<evidence type="ECO:0000256" key="1">
    <source>
        <dbReference type="ARBA" id="ARBA00004141"/>
    </source>
</evidence>
<evidence type="ECO:0000313" key="7">
    <source>
        <dbReference type="EMBL" id="KAG5262056.1"/>
    </source>
</evidence>
<comment type="subcellular location">
    <subcellularLocation>
        <location evidence="1">Membrane</location>
        <topology evidence="1">Multi-pass membrane protein</topology>
    </subcellularLocation>
</comment>
<keyword evidence="3 6" id="KW-1133">Transmembrane helix</keyword>
<evidence type="ECO:0000256" key="4">
    <source>
        <dbReference type="ARBA" id="ARBA00023136"/>
    </source>
</evidence>
<dbReference type="InterPro" id="IPR000832">
    <property type="entry name" value="GPCR_2_secretin-like"/>
</dbReference>
<dbReference type="EMBL" id="JADWDJ010000023">
    <property type="protein sequence ID" value="KAG5262056.1"/>
    <property type="molecule type" value="Genomic_DNA"/>
</dbReference>
<evidence type="ECO:0000256" key="3">
    <source>
        <dbReference type="ARBA" id="ARBA00022989"/>
    </source>
</evidence>
<evidence type="ECO:0000256" key="5">
    <source>
        <dbReference type="SAM" id="MobiDB-lite"/>
    </source>
</evidence>
<feature type="transmembrane region" description="Helical" evidence="6">
    <location>
        <begin position="41"/>
        <end position="65"/>
    </location>
</feature>
<evidence type="ECO:0000256" key="2">
    <source>
        <dbReference type="ARBA" id="ARBA00022692"/>
    </source>
</evidence>
<sequence length="195" mass="21835">MVAISLGVSYRVDDPLNYRQDKVCWLAATDDKEKFDFRKPMLWGFLVPMSAMLLFNAYVLMYFAYTSRQSTVNSFKQNAALKKKLLSNFSLGIVLGLSWVLGYLVLAFSYSDGLNIFLNFAFCLLVSTQGVQIFILFTARARLFRKATSRAMKSISGISMNKTSKRKGSLNTDTDGNGVTSSSYGMFTGTSETRM</sequence>
<dbReference type="PANTHER" id="PTHR47767">
    <property type="entry name" value="ADHESION G PROTEIN-COUPLED RECEPTOR G7"/>
    <property type="match status" value="1"/>
</dbReference>
<feature type="transmembrane region" description="Helical" evidence="6">
    <location>
        <begin position="85"/>
        <end position="110"/>
    </location>
</feature>
<evidence type="ECO:0000256" key="6">
    <source>
        <dbReference type="SAM" id="Phobius"/>
    </source>
</evidence>
<feature type="region of interest" description="Disordered" evidence="5">
    <location>
        <begin position="162"/>
        <end position="181"/>
    </location>
</feature>
<dbReference type="Pfam" id="PF00002">
    <property type="entry name" value="7tm_2"/>
    <property type="match status" value="1"/>
</dbReference>
<feature type="compositionally biased region" description="Polar residues" evidence="5">
    <location>
        <begin position="169"/>
        <end position="181"/>
    </location>
</feature>